<dbReference type="RefSeq" id="WP_009134837.1">
    <property type="nucleotide sequence ID" value="NZ_CP102250.1"/>
</dbReference>
<evidence type="ECO:0000256" key="1">
    <source>
        <dbReference type="ARBA" id="ARBA00007613"/>
    </source>
</evidence>
<dbReference type="GeneID" id="92814944"/>
<sequence length="392" mass="44074">MKRTILIITACLASFGPLRAQESIDEVLLLVEQASKELQAQRKLTEAQKLEAKTGNSLENPSVEFENLWRRPVPGNNSELTVTQPFDFPGAYAARNKIAKLKASLYDSEGAEFRQQLLLQAKELCIEIIYLRQQQILLGERLSNAQRLSSVYKQKLETGAANILETNKISVELIAAQTAANLNATTLKARLQQLSNLAGGEPVNFTATDYPAESELPEYATLETLYMEQSPELQRLADEHSVNLKTITLNKALALPKFEVGYRHNYGLEGRFNGLLVGMSIPMFENKNKVKAARAQSYFSDTKLQSAKLNSVTILKQLYEQAQTLRQSAESLQAVLRNQNNIELLNKALDAGQISVIEYFTEVSTLYQSRETLLQLEKDYRTATAQIYRYEL</sequence>
<dbReference type="EMBL" id="ADLD01000013">
    <property type="protein sequence ID" value="EHB91982.1"/>
    <property type="molecule type" value="Genomic_DNA"/>
</dbReference>
<dbReference type="Proteomes" id="UP000006008">
    <property type="component" value="Unassembled WGS sequence"/>
</dbReference>
<dbReference type="PANTHER" id="PTHR30203:SF24">
    <property type="entry name" value="BLR4935 PROTEIN"/>
    <property type="match status" value="1"/>
</dbReference>
<evidence type="ECO:0000313" key="3">
    <source>
        <dbReference type="Proteomes" id="UP000006008"/>
    </source>
</evidence>
<comment type="similarity">
    <text evidence="1">Belongs to the outer membrane factor (OMF) (TC 1.B.17) family.</text>
</comment>
<evidence type="ECO:0008006" key="4">
    <source>
        <dbReference type="Google" id="ProtNLM"/>
    </source>
</evidence>
<evidence type="ECO:0000313" key="2">
    <source>
        <dbReference type="EMBL" id="EHB91982.1"/>
    </source>
</evidence>
<dbReference type="STRING" id="742725.HMPREF9450_02031"/>
<accession>G5H8U5</accession>
<dbReference type="InterPro" id="IPR010131">
    <property type="entry name" value="MdtP/NodT-like"/>
</dbReference>
<dbReference type="OrthoDB" id="712316at2"/>
<keyword evidence="3" id="KW-1185">Reference proteome</keyword>
<organism evidence="2 3">
    <name type="scientific">Alistipes indistinctus YIT 12060</name>
    <dbReference type="NCBI Taxonomy" id="742725"/>
    <lineage>
        <taxon>Bacteria</taxon>
        <taxon>Pseudomonadati</taxon>
        <taxon>Bacteroidota</taxon>
        <taxon>Bacteroidia</taxon>
        <taxon>Bacteroidales</taxon>
        <taxon>Rikenellaceae</taxon>
        <taxon>Alistipes</taxon>
    </lineage>
</organism>
<dbReference type="eggNOG" id="COG1538">
    <property type="taxonomic scope" value="Bacteria"/>
</dbReference>
<dbReference type="Pfam" id="PF02321">
    <property type="entry name" value="OEP"/>
    <property type="match status" value="1"/>
</dbReference>
<dbReference type="SUPFAM" id="SSF56954">
    <property type="entry name" value="Outer membrane efflux proteins (OEP)"/>
    <property type="match status" value="1"/>
</dbReference>
<name>G5H8U5_9BACT</name>
<reference evidence="2 3" key="1">
    <citation type="submission" date="2011-08" db="EMBL/GenBank/DDBJ databases">
        <title>The Genome Sequence of Alistipes indistinctus YIT 12060.</title>
        <authorList>
            <consortium name="The Broad Institute Genome Sequencing Platform"/>
            <person name="Earl A."/>
            <person name="Ward D."/>
            <person name="Feldgarden M."/>
            <person name="Gevers D."/>
            <person name="Morotomi M."/>
            <person name="Young S.K."/>
            <person name="Zeng Q."/>
            <person name="Gargeya S."/>
            <person name="Fitzgerald M."/>
            <person name="Haas B."/>
            <person name="Abouelleil A."/>
            <person name="Alvarado L."/>
            <person name="Arachchi H.M."/>
            <person name="Berlin A."/>
            <person name="Brown A."/>
            <person name="Chapman S.B."/>
            <person name="Chen Z."/>
            <person name="Dunbar C."/>
            <person name="Freedman E."/>
            <person name="Gearin G."/>
            <person name="Gellesch M."/>
            <person name="Goldberg J."/>
            <person name="Griggs A."/>
            <person name="Gujja S."/>
            <person name="Heiman D."/>
            <person name="Howarth C."/>
            <person name="Larson L."/>
            <person name="Lui A."/>
            <person name="MacDonald P.J.P."/>
            <person name="Montmayeur A."/>
            <person name="Murphy C."/>
            <person name="Neiman D."/>
            <person name="Pearson M."/>
            <person name="Priest M."/>
            <person name="Roberts A."/>
            <person name="Saif S."/>
            <person name="Shea T."/>
            <person name="Shenoy N."/>
            <person name="Sisk P."/>
            <person name="Stolte C."/>
            <person name="Sykes S."/>
            <person name="Wortman J."/>
            <person name="Nusbaum C."/>
            <person name="Birren B."/>
        </authorList>
    </citation>
    <scope>NUCLEOTIDE SEQUENCE [LARGE SCALE GENOMIC DNA]</scope>
    <source>
        <strain evidence="2 3">YIT 12060</strain>
    </source>
</reference>
<gene>
    <name evidence="2" type="ORF">HMPREF9450_02031</name>
</gene>
<dbReference type="Gene3D" id="1.20.1600.10">
    <property type="entry name" value="Outer membrane efflux proteins (OEP)"/>
    <property type="match status" value="1"/>
</dbReference>
<dbReference type="AlphaFoldDB" id="G5H8U5"/>
<dbReference type="InterPro" id="IPR003423">
    <property type="entry name" value="OMP_efflux"/>
</dbReference>
<dbReference type="GO" id="GO:0015562">
    <property type="term" value="F:efflux transmembrane transporter activity"/>
    <property type="evidence" value="ECO:0007669"/>
    <property type="project" value="InterPro"/>
</dbReference>
<dbReference type="PANTHER" id="PTHR30203">
    <property type="entry name" value="OUTER MEMBRANE CATION EFFLUX PROTEIN"/>
    <property type="match status" value="1"/>
</dbReference>
<proteinExistence type="inferred from homology"/>
<comment type="caution">
    <text evidence="2">The sequence shown here is derived from an EMBL/GenBank/DDBJ whole genome shotgun (WGS) entry which is preliminary data.</text>
</comment>
<dbReference type="PATRIC" id="fig|742725.3.peg.2128"/>
<protein>
    <recommendedName>
        <fullName evidence="4">Transporter</fullName>
    </recommendedName>
</protein>
<dbReference type="HOGENOM" id="CLU_701774_0_0_10"/>